<dbReference type="RefSeq" id="WP_092198501.1">
    <property type="nucleotide sequence ID" value="NZ_FOND01000008.1"/>
</dbReference>
<dbReference type="GO" id="GO:0005525">
    <property type="term" value="F:GTP binding"/>
    <property type="evidence" value="ECO:0007669"/>
    <property type="project" value="InterPro"/>
</dbReference>
<dbReference type="GO" id="GO:0043024">
    <property type="term" value="F:ribosomal small subunit binding"/>
    <property type="evidence" value="ECO:0007669"/>
    <property type="project" value="TreeGrafter"/>
</dbReference>
<dbReference type="Gene3D" id="3.40.50.300">
    <property type="entry name" value="P-loop containing nucleotide triphosphate hydrolases"/>
    <property type="match status" value="1"/>
</dbReference>
<keyword evidence="3" id="KW-0131">Cell cycle</keyword>
<dbReference type="STRING" id="1798228.SAMN05216574_10887"/>
<dbReference type="InterPro" id="IPR005662">
    <property type="entry name" value="GTPase_Era-like"/>
</dbReference>
<dbReference type="PANTHER" id="PTHR42698:SF1">
    <property type="entry name" value="GTPASE ERA, MITOCHONDRIAL"/>
    <property type="match status" value="1"/>
</dbReference>
<evidence type="ECO:0000313" key="4">
    <source>
        <dbReference type="Proteomes" id="UP000198589"/>
    </source>
</evidence>
<keyword evidence="4" id="KW-1185">Reference proteome</keyword>
<accession>A0A1I2FHD3</accession>
<reference evidence="4" key="1">
    <citation type="submission" date="2016-10" db="EMBL/GenBank/DDBJ databases">
        <authorList>
            <person name="Varghese N."/>
            <person name="Submissions S."/>
        </authorList>
    </citation>
    <scope>NUCLEOTIDE SEQUENCE [LARGE SCALE GENOMIC DNA]</scope>
    <source>
        <strain evidence="4">DSM 46838</strain>
    </source>
</reference>
<feature type="transmembrane region" description="Helical" evidence="1">
    <location>
        <begin position="458"/>
        <end position="477"/>
    </location>
</feature>
<dbReference type="EMBL" id="FOND01000008">
    <property type="protein sequence ID" value="SFF03871.1"/>
    <property type="molecule type" value="Genomic_DNA"/>
</dbReference>
<evidence type="ECO:0000313" key="3">
    <source>
        <dbReference type="EMBL" id="SFF03871.1"/>
    </source>
</evidence>
<dbReference type="AlphaFoldDB" id="A0A1I2FHD3"/>
<dbReference type="GO" id="GO:0005829">
    <property type="term" value="C:cytosol"/>
    <property type="evidence" value="ECO:0007669"/>
    <property type="project" value="TreeGrafter"/>
</dbReference>
<dbReference type="OrthoDB" id="974105at2"/>
<evidence type="ECO:0000256" key="1">
    <source>
        <dbReference type="SAM" id="Phobius"/>
    </source>
</evidence>
<dbReference type="PANTHER" id="PTHR42698">
    <property type="entry name" value="GTPASE ERA"/>
    <property type="match status" value="1"/>
</dbReference>
<keyword evidence="3" id="KW-0132">Cell division</keyword>
<dbReference type="InterPro" id="IPR006073">
    <property type="entry name" value="GTP-bd"/>
</dbReference>
<dbReference type="SUPFAM" id="SSF52540">
    <property type="entry name" value="P-loop containing nucleoside triphosphate hydrolases"/>
    <property type="match status" value="1"/>
</dbReference>
<protein>
    <submittedName>
        <fullName evidence="3">GTP-binding protein EngB required for normal cell division</fullName>
    </submittedName>
</protein>
<feature type="transmembrane region" description="Helical" evidence="1">
    <location>
        <begin position="416"/>
        <end position="438"/>
    </location>
</feature>
<proteinExistence type="predicted"/>
<dbReference type="Proteomes" id="UP000198589">
    <property type="component" value="Unassembled WGS sequence"/>
</dbReference>
<dbReference type="GO" id="GO:0000028">
    <property type="term" value="P:ribosomal small subunit assembly"/>
    <property type="evidence" value="ECO:0007669"/>
    <property type="project" value="TreeGrafter"/>
</dbReference>
<gene>
    <name evidence="3" type="ORF">SAMN05216574_10887</name>
</gene>
<dbReference type="Pfam" id="PF01926">
    <property type="entry name" value="MMR_HSR1"/>
    <property type="match status" value="1"/>
</dbReference>
<evidence type="ECO:0000259" key="2">
    <source>
        <dbReference type="Pfam" id="PF01926"/>
    </source>
</evidence>
<dbReference type="GO" id="GO:0019843">
    <property type="term" value="F:rRNA binding"/>
    <property type="evidence" value="ECO:0007669"/>
    <property type="project" value="TreeGrafter"/>
</dbReference>
<keyword evidence="1" id="KW-0472">Membrane</keyword>
<dbReference type="GO" id="GO:0051301">
    <property type="term" value="P:cell division"/>
    <property type="evidence" value="ECO:0007669"/>
    <property type="project" value="UniProtKB-KW"/>
</dbReference>
<feature type="domain" description="G" evidence="2">
    <location>
        <begin position="53"/>
        <end position="162"/>
    </location>
</feature>
<keyword evidence="1" id="KW-0812">Transmembrane</keyword>
<keyword evidence="1" id="KW-1133">Transmembrane helix</keyword>
<sequence>MNRRELPLADRLAALREAVEVAEGRLEVPEVARARALLGKAGARAALGDATVVALAGATGSGKSTLFNALSGSEVSTPGVRRPTTGVAHATTWGEEGADRLLDWLEVPRRHRHPPEPALDGLVLLDLPDHDSVRLEHRLEVDRLVGLVDVLVWVLDPEKYADAAVHDRYLVPLAGHAGVLLVVLNQVDRLDGAAARACLTDLRALLDREGLGAVPLLAASGRTGAGVAELRGELARRVAARRAATDRLTADVRATASALGAHAEGADAGLGRRDRADLLDDLGGALAGAAGVPAVTAAVERSTLRAGVARTGWPLLRWTRKLRPDPLERLHLGDERARTSLGPAGPVELAGVATAVRRARDVVGEGLPQAWRDDLRRTVEVSEGELADRLDRAVAGTDLGPDRVPLWQRAVGGLQWLLALTALVGVLWLLGLLVLGFLQLDDVLPVPRVEGLPLPTLLAVGGLLAGPLLAVLSRPLVRLRAARRGRAAERRLRAAVEAVAEEELLAPMTAVRADAARFREAVQTARR</sequence>
<dbReference type="InterPro" id="IPR027417">
    <property type="entry name" value="P-loop_NTPase"/>
</dbReference>
<organism evidence="3 4">
    <name type="scientific">Blastococcus tunisiensis</name>
    <dbReference type="NCBI Taxonomy" id="1798228"/>
    <lineage>
        <taxon>Bacteria</taxon>
        <taxon>Bacillati</taxon>
        <taxon>Actinomycetota</taxon>
        <taxon>Actinomycetes</taxon>
        <taxon>Geodermatophilales</taxon>
        <taxon>Geodermatophilaceae</taxon>
        <taxon>Blastococcus</taxon>
    </lineage>
</organism>
<name>A0A1I2FHD3_9ACTN</name>